<comment type="caution">
    <text evidence="3">The sequence shown here is derived from an EMBL/GenBank/DDBJ whole genome shotgun (WGS) entry which is preliminary data.</text>
</comment>
<feature type="compositionally biased region" description="Low complexity" evidence="1">
    <location>
        <begin position="36"/>
        <end position="48"/>
    </location>
</feature>
<evidence type="ECO:0000313" key="4">
    <source>
        <dbReference type="Proteomes" id="UP001610631"/>
    </source>
</evidence>
<reference evidence="3 4" key="1">
    <citation type="submission" date="2024-03" db="EMBL/GenBank/DDBJ databases">
        <title>Whole genome sequencing of Streptomyces racemochromogenes, to identify antimicrobial biosynthetic gene clusters.</title>
        <authorList>
            <person name="Suryawanshi P."/>
            <person name="Krishnaraj P.U."/>
            <person name="Arun Y.P."/>
            <person name="Suryawanshi M.P."/>
            <person name="Rakshit O."/>
        </authorList>
    </citation>
    <scope>NUCLEOTIDE SEQUENCE [LARGE SCALE GENOMIC DNA]</scope>
    <source>
        <strain evidence="3 4">AUDT626</strain>
    </source>
</reference>
<feature type="chain" id="PRO_5045420347" description="Lipoprotein" evidence="2">
    <location>
        <begin position="27"/>
        <end position="322"/>
    </location>
</feature>
<proteinExistence type="predicted"/>
<protein>
    <recommendedName>
        <fullName evidence="5">Lipoprotein</fullName>
    </recommendedName>
</protein>
<keyword evidence="4" id="KW-1185">Reference proteome</keyword>
<accession>A0ABW7PLY7</accession>
<evidence type="ECO:0000256" key="1">
    <source>
        <dbReference type="SAM" id="MobiDB-lite"/>
    </source>
</evidence>
<gene>
    <name evidence="3" type="ORF">WDV06_30640</name>
</gene>
<dbReference type="PROSITE" id="PS51257">
    <property type="entry name" value="PROKAR_LIPOPROTEIN"/>
    <property type="match status" value="1"/>
</dbReference>
<evidence type="ECO:0000256" key="2">
    <source>
        <dbReference type="SAM" id="SignalP"/>
    </source>
</evidence>
<name>A0ABW7PLY7_9ACTN</name>
<evidence type="ECO:0008006" key="5">
    <source>
        <dbReference type="Google" id="ProtNLM"/>
    </source>
</evidence>
<organism evidence="3 4">
    <name type="scientific">Streptomyces racemochromogenes</name>
    <dbReference type="NCBI Taxonomy" id="67353"/>
    <lineage>
        <taxon>Bacteria</taxon>
        <taxon>Bacillati</taxon>
        <taxon>Actinomycetota</taxon>
        <taxon>Actinomycetes</taxon>
        <taxon>Kitasatosporales</taxon>
        <taxon>Streptomycetaceae</taxon>
        <taxon>Streptomyces</taxon>
    </lineage>
</organism>
<sequence length="322" mass="33728">MRRVRTVPAAAAVAAALTLATAGCGAAGTPEGQLPGASAGQRAGASGAEPTAGQSRVLARAEQILISRCMSARGFAYAVTEPVREEGAARSFPYGLDDVAWARAHGYGGRAERAAAEARAADPNQRYFHRLPARERAAARSALMGASPTGLSATAPTGMTLTASTDGCIARAQRTLYGDLASWFRAKVVTMNLRPVQEERVRGDARYAEAVGRWAACMKEAGRPYASPAESRQAAASLGEGLPPERADAAETALAVTEATCATSTPLGRVSRALDRDYGEEVRARHREDITLAHRLQNAALPLAERVVSQYDRPTPSGGSRG</sequence>
<feature type="region of interest" description="Disordered" evidence="1">
    <location>
        <begin position="33"/>
        <end position="54"/>
    </location>
</feature>
<feature type="signal peptide" evidence="2">
    <location>
        <begin position="1"/>
        <end position="26"/>
    </location>
</feature>
<dbReference type="Proteomes" id="UP001610631">
    <property type="component" value="Unassembled WGS sequence"/>
</dbReference>
<dbReference type="RefSeq" id="WP_395513064.1">
    <property type="nucleotide sequence ID" value="NZ_JBBDHD010000126.1"/>
</dbReference>
<dbReference type="EMBL" id="JBBDHD010000126">
    <property type="protein sequence ID" value="MFH7599424.1"/>
    <property type="molecule type" value="Genomic_DNA"/>
</dbReference>
<keyword evidence="2" id="KW-0732">Signal</keyword>
<evidence type="ECO:0000313" key="3">
    <source>
        <dbReference type="EMBL" id="MFH7599424.1"/>
    </source>
</evidence>